<comment type="caution">
    <text evidence="3">The sequence shown here is derived from an EMBL/GenBank/DDBJ whole genome shotgun (WGS) entry which is preliminary data.</text>
</comment>
<dbReference type="OrthoDB" id="1431064at2"/>
<evidence type="ECO:0000259" key="2">
    <source>
        <dbReference type="PROSITE" id="PS51186"/>
    </source>
</evidence>
<dbReference type="InterPro" id="IPR000182">
    <property type="entry name" value="GNAT_dom"/>
</dbReference>
<dbReference type="RefSeq" id="WP_123769876.1">
    <property type="nucleotide sequence ID" value="NZ_RKQN01000002.1"/>
</dbReference>
<keyword evidence="3" id="KW-0689">Ribosomal protein</keyword>
<dbReference type="GO" id="GO:0005840">
    <property type="term" value="C:ribosome"/>
    <property type="evidence" value="ECO:0007669"/>
    <property type="project" value="UniProtKB-KW"/>
</dbReference>
<reference evidence="3 4" key="1">
    <citation type="submission" date="2018-11" db="EMBL/GenBank/DDBJ databases">
        <title>Genomic Encyclopedia of Type Strains, Phase IV (KMG-IV): sequencing the most valuable type-strain genomes for metagenomic binning, comparative biology and taxonomic classification.</title>
        <authorList>
            <person name="Goeker M."/>
        </authorList>
    </citation>
    <scope>NUCLEOTIDE SEQUENCE [LARGE SCALE GENOMIC DNA]</scope>
    <source>
        <strain evidence="3 4">DSM 25623</strain>
    </source>
</reference>
<protein>
    <submittedName>
        <fullName evidence="3">Ribosomal protein S18 acetylase RimI-like enzyme</fullName>
    </submittedName>
</protein>
<keyword evidence="4" id="KW-1185">Reference proteome</keyword>
<dbReference type="PROSITE" id="PS51186">
    <property type="entry name" value="GNAT"/>
    <property type="match status" value="1"/>
</dbReference>
<sequence length="166" mass="18058">MPAVDPAPVRIVGYAPRWRGEFARLNLEWLQRWFVVEAIDREVLGDPETHILAGGGRILFAVDAAARAVGTVALKHEGGGVYELTKMAVAPELRGAGIGRKLMLGALDAYRALGGRELFLESSRRLGPALALYESVGFRHRPAPRPGTHYARADVYMVWEPDAAAG</sequence>
<dbReference type="AlphaFoldDB" id="A0A3N4VIZ0"/>
<accession>A0A3N4VIZ0</accession>
<evidence type="ECO:0000256" key="1">
    <source>
        <dbReference type="ARBA" id="ARBA00022679"/>
    </source>
</evidence>
<dbReference type="InterPro" id="IPR016181">
    <property type="entry name" value="Acyl_CoA_acyltransferase"/>
</dbReference>
<gene>
    <name evidence="3" type="ORF">EDC50_1513</name>
</gene>
<dbReference type="InterPro" id="IPR050769">
    <property type="entry name" value="NAT_camello-type"/>
</dbReference>
<dbReference type="CDD" id="cd04301">
    <property type="entry name" value="NAT_SF"/>
    <property type="match status" value="1"/>
</dbReference>
<evidence type="ECO:0000313" key="3">
    <source>
        <dbReference type="EMBL" id="RPE79689.1"/>
    </source>
</evidence>
<keyword evidence="3" id="KW-0687">Ribonucleoprotein</keyword>
<feature type="domain" description="N-acetyltransferase" evidence="2">
    <location>
        <begin position="9"/>
        <end position="162"/>
    </location>
</feature>
<dbReference type="EMBL" id="RKQN01000002">
    <property type="protein sequence ID" value="RPE79689.1"/>
    <property type="molecule type" value="Genomic_DNA"/>
</dbReference>
<dbReference type="GO" id="GO:0008080">
    <property type="term" value="F:N-acetyltransferase activity"/>
    <property type="evidence" value="ECO:0007669"/>
    <property type="project" value="InterPro"/>
</dbReference>
<name>A0A3N4VIZ0_9GAMM</name>
<dbReference type="PANTHER" id="PTHR13947:SF37">
    <property type="entry name" value="LD18367P"/>
    <property type="match status" value="1"/>
</dbReference>
<keyword evidence="1" id="KW-0808">Transferase</keyword>
<dbReference type="Proteomes" id="UP000269708">
    <property type="component" value="Unassembled WGS sequence"/>
</dbReference>
<proteinExistence type="predicted"/>
<dbReference type="SUPFAM" id="SSF55729">
    <property type="entry name" value="Acyl-CoA N-acyltransferases (Nat)"/>
    <property type="match status" value="1"/>
</dbReference>
<dbReference type="Gene3D" id="3.40.630.30">
    <property type="match status" value="1"/>
</dbReference>
<organism evidence="3 4">
    <name type="scientific">Vulcaniibacterium tengchongense</name>
    <dbReference type="NCBI Taxonomy" id="1273429"/>
    <lineage>
        <taxon>Bacteria</taxon>
        <taxon>Pseudomonadati</taxon>
        <taxon>Pseudomonadota</taxon>
        <taxon>Gammaproteobacteria</taxon>
        <taxon>Lysobacterales</taxon>
        <taxon>Lysobacteraceae</taxon>
        <taxon>Vulcaniibacterium</taxon>
    </lineage>
</organism>
<evidence type="ECO:0000313" key="4">
    <source>
        <dbReference type="Proteomes" id="UP000269708"/>
    </source>
</evidence>
<dbReference type="PANTHER" id="PTHR13947">
    <property type="entry name" value="GNAT FAMILY N-ACETYLTRANSFERASE"/>
    <property type="match status" value="1"/>
</dbReference>
<dbReference type="Pfam" id="PF00583">
    <property type="entry name" value="Acetyltransf_1"/>
    <property type="match status" value="1"/>
</dbReference>